<dbReference type="AlphaFoldDB" id="A0AAE0KMT7"/>
<evidence type="ECO:0000259" key="3">
    <source>
        <dbReference type="PROSITE" id="PS50158"/>
    </source>
</evidence>
<feature type="compositionally biased region" description="Low complexity" evidence="2">
    <location>
        <begin position="39"/>
        <end position="49"/>
    </location>
</feature>
<dbReference type="PROSITE" id="PS50158">
    <property type="entry name" value="ZF_CCHC"/>
    <property type="match status" value="1"/>
</dbReference>
<comment type="caution">
    <text evidence="4">The sequence shown here is derived from an EMBL/GenBank/DDBJ whole genome shotgun (WGS) entry which is preliminary data.</text>
</comment>
<evidence type="ECO:0000256" key="1">
    <source>
        <dbReference type="PROSITE-ProRule" id="PRU00047"/>
    </source>
</evidence>
<dbReference type="Proteomes" id="UP001287356">
    <property type="component" value="Unassembled WGS sequence"/>
</dbReference>
<feature type="compositionally biased region" description="Polar residues" evidence="2">
    <location>
        <begin position="261"/>
        <end position="284"/>
    </location>
</feature>
<proteinExistence type="predicted"/>
<protein>
    <recommendedName>
        <fullName evidence="3">CCHC-type domain-containing protein</fullName>
    </recommendedName>
</protein>
<reference evidence="4" key="2">
    <citation type="submission" date="2023-06" db="EMBL/GenBank/DDBJ databases">
        <authorList>
            <consortium name="Lawrence Berkeley National Laboratory"/>
            <person name="Haridas S."/>
            <person name="Hensen N."/>
            <person name="Bonometti L."/>
            <person name="Westerberg I."/>
            <person name="Brannstrom I.O."/>
            <person name="Guillou S."/>
            <person name="Cros-Aarteil S."/>
            <person name="Calhoun S."/>
            <person name="Kuo A."/>
            <person name="Mondo S."/>
            <person name="Pangilinan J."/>
            <person name="Riley R."/>
            <person name="Labutti K."/>
            <person name="Andreopoulos B."/>
            <person name="Lipzen A."/>
            <person name="Chen C."/>
            <person name="Yanf M."/>
            <person name="Daum C."/>
            <person name="Ng V."/>
            <person name="Clum A."/>
            <person name="Steindorff A."/>
            <person name="Ohm R."/>
            <person name="Martin F."/>
            <person name="Silar P."/>
            <person name="Natvig D."/>
            <person name="Lalanne C."/>
            <person name="Gautier V."/>
            <person name="Ament-Velasquez S.L."/>
            <person name="Kruys A."/>
            <person name="Hutchinson M.I."/>
            <person name="Powell A.J."/>
            <person name="Barry K."/>
            <person name="Miller A.N."/>
            <person name="Grigoriev I.V."/>
            <person name="Debuchy R."/>
            <person name="Gladieux P."/>
            <person name="Thoren M.H."/>
            <person name="Johannesson H."/>
        </authorList>
    </citation>
    <scope>NUCLEOTIDE SEQUENCE</scope>
    <source>
        <strain evidence="4">CBS 958.72</strain>
    </source>
</reference>
<dbReference type="GO" id="GO:0003676">
    <property type="term" value="F:nucleic acid binding"/>
    <property type="evidence" value="ECO:0007669"/>
    <property type="project" value="InterPro"/>
</dbReference>
<feature type="region of interest" description="Disordered" evidence="2">
    <location>
        <begin position="1"/>
        <end position="21"/>
    </location>
</feature>
<feature type="domain" description="CCHC-type" evidence="3">
    <location>
        <begin position="285"/>
        <end position="300"/>
    </location>
</feature>
<keyword evidence="1" id="KW-0479">Metal-binding</keyword>
<evidence type="ECO:0000313" key="4">
    <source>
        <dbReference type="EMBL" id="KAK3379536.1"/>
    </source>
</evidence>
<dbReference type="InterPro" id="IPR001878">
    <property type="entry name" value="Znf_CCHC"/>
</dbReference>
<dbReference type="InterPro" id="IPR036875">
    <property type="entry name" value="Znf_CCHC_sf"/>
</dbReference>
<accession>A0AAE0KMT7</accession>
<feature type="compositionally biased region" description="Acidic residues" evidence="2">
    <location>
        <begin position="186"/>
        <end position="204"/>
    </location>
</feature>
<keyword evidence="1" id="KW-0863">Zinc-finger</keyword>
<sequence length="304" mass="32401">MAPATRAELPAMAEQTTPKTMSSRLMTMKFMQRGAAAAAAAAAASASGANSLATPKTDNEGNFAKRRKTGHTPTASTPVTPLYDQKMLQAALEEEDRKRKAAVEKRAAELGDSHWVLDGVAALSKGGPRQPLNVVQVGFAQIDHSATASDSPDGASLRAVNASAAGHFLRFNMKKSKISKPKEDNSDSESSDSDSDSDSDEDQSSPEPAGEESDRGRRNDARQTPAKRARSSASVSTKRSEERTKAQLLAKERRKKEVKLNTLTSISSSGTPPSFQQRSSSAQSCHGCGKFGHKVAECPSKKKR</sequence>
<feature type="region of interest" description="Disordered" evidence="2">
    <location>
        <begin position="39"/>
        <end position="79"/>
    </location>
</feature>
<name>A0AAE0KMT7_9PEZI</name>
<evidence type="ECO:0000256" key="2">
    <source>
        <dbReference type="SAM" id="MobiDB-lite"/>
    </source>
</evidence>
<dbReference type="SUPFAM" id="SSF57756">
    <property type="entry name" value="Retrovirus zinc finger-like domains"/>
    <property type="match status" value="1"/>
</dbReference>
<keyword evidence="1" id="KW-0862">Zinc</keyword>
<reference evidence="4" key="1">
    <citation type="journal article" date="2023" name="Mol. Phylogenet. Evol.">
        <title>Genome-scale phylogeny and comparative genomics of the fungal order Sordariales.</title>
        <authorList>
            <person name="Hensen N."/>
            <person name="Bonometti L."/>
            <person name="Westerberg I."/>
            <person name="Brannstrom I.O."/>
            <person name="Guillou S."/>
            <person name="Cros-Aarteil S."/>
            <person name="Calhoun S."/>
            <person name="Haridas S."/>
            <person name="Kuo A."/>
            <person name="Mondo S."/>
            <person name="Pangilinan J."/>
            <person name="Riley R."/>
            <person name="LaButti K."/>
            <person name="Andreopoulos B."/>
            <person name="Lipzen A."/>
            <person name="Chen C."/>
            <person name="Yan M."/>
            <person name="Daum C."/>
            <person name="Ng V."/>
            <person name="Clum A."/>
            <person name="Steindorff A."/>
            <person name="Ohm R.A."/>
            <person name="Martin F."/>
            <person name="Silar P."/>
            <person name="Natvig D.O."/>
            <person name="Lalanne C."/>
            <person name="Gautier V."/>
            <person name="Ament-Velasquez S.L."/>
            <person name="Kruys A."/>
            <person name="Hutchinson M.I."/>
            <person name="Powell A.J."/>
            <person name="Barry K."/>
            <person name="Miller A.N."/>
            <person name="Grigoriev I.V."/>
            <person name="Debuchy R."/>
            <person name="Gladieux P."/>
            <person name="Hiltunen Thoren M."/>
            <person name="Johannesson H."/>
        </authorList>
    </citation>
    <scope>NUCLEOTIDE SEQUENCE</scope>
    <source>
        <strain evidence="4">CBS 958.72</strain>
    </source>
</reference>
<evidence type="ECO:0000313" key="5">
    <source>
        <dbReference type="Proteomes" id="UP001287356"/>
    </source>
</evidence>
<gene>
    <name evidence="4" type="ORF">B0T24DRAFT_161089</name>
</gene>
<feature type="compositionally biased region" description="Basic and acidic residues" evidence="2">
    <location>
        <begin position="212"/>
        <end position="221"/>
    </location>
</feature>
<feature type="region of interest" description="Disordered" evidence="2">
    <location>
        <begin position="168"/>
        <end position="304"/>
    </location>
</feature>
<keyword evidence="5" id="KW-1185">Reference proteome</keyword>
<feature type="compositionally biased region" description="Basic and acidic residues" evidence="2">
    <location>
        <begin position="294"/>
        <end position="304"/>
    </location>
</feature>
<organism evidence="4 5">
    <name type="scientific">Lasiosphaeria ovina</name>
    <dbReference type="NCBI Taxonomy" id="92902"/>
    <lineage>
        <taxon>Eukaryota</taxon>
        <taxon>Fungi</taxon>
        <taxon>Dikarya</taxon>
        <taxon>Ascomycota</taxon>
        <taxon>Pezizomycotina</taxon>
        <taxon>Sordariomycetes</taxon>
        <taxon>Sordariomycetidae</taxon>
        <taxon>Sordariales</taxon>
        <taxon>Lasiosphaeriaceae</taxon>
        <taxon>Lasiosphaeria</taxon>
    </lineage>
</organism>
<dbReference type="EMBL" id="JAULSN010000002">
    <property type="protein sequence ID" value="KAK3379536.1"/>
    <property type="molecule type" value="Genomic_DNA"/>
</dbReference>
<dbReference type="GO" id="GO:0008270">
    <property type="term" value="F:zinc ion binding"/>
    <property type="evidence" value="ECO:0007669"/>
    <property type="project" value="UniProtKB-KW"/>
</dbReference>